<organism evidence="15 16">
    <name type="scientific">Oleiagrimonas citrea</name>
    <dbReference type="NCBI Taxonomy" id="1665687"/>
    <lineage>
        <taxon>Bacteria</taxon>
        <taxon>Pseudomonadati</taxon>
        <taxon>Pseudomonadota</taxon>
        <taxon>Gammaproteobacteria</taxon>
        <taxon>Lysobacterales</taxon>
        <taxon>Rhodanobacteraceae</taxon>
        <taxon>Oleiagrimonas</taxon>
    </lineage>
</organism>
<dbReference type="Gene3D" id="1.10.3810.10">
    <property type="entry name" value="Biosynthetic peptidoglycan transglycosylase-like"/>
    <property type="match status" value="1"/>
</dbReference>
<reference evidence="15 16" key="1">
    <citation type="journal article" date="2017" name="Int. J. Syst. Evol. Microbiol.">
        <title>Oleiagrimonas citrea sp. nov., a marine bacterium isolated from tidal flat sediment and emended description of the genus Oleiagrimonas Fang et al. 2015 and Oleiagrimonas soli.</title>
        <authorList>
            <person name="Yang S.H."/>
            <person name="Seo H.S."/>
            <person name="Seong C.N."/>
            <person name="Kwon K.K."/>
        </authorList>
    </citation>
    <scope>NUCLEOTIDE SEQUENCE [LARGE SCALE GENOMIC DNA]</scope>
    <source>
        <strain evidence="15 16">MEBiC09124</strain>
    </source>
</reference>
<evidence type="ECO:0000313" key="16">
    <source>
        <dbReference type="Proteomes" id="UP000541636"/>
    </source>
</evidence>
<evidence type="ECO:0000259" key="13">
    <source>
        <dbReference type="Pfam" id="PF00912"/>
    </source>
</evidence>
<evidence type="ECO:0000256" key="4">
    <source>
        <dbReference type="ARBA" id="ARBA00022645"/>
    </source>
</evidence>
<dbReference type="GO" id="GO:0004180">
    <property type="term" value="F:carboxypeptidase activity"/>
    <property type="evidence" value="ECO:0007669"/>
    <property type="project" value="UniProtKB-KW"/>
</dbReference>
<evidence type="ECO:0000256" key="8">
    <source>
        <dbReference type="ARBA" id="ARBA00022801"/>
    </source>
</evidence>
<dbReference type="GO" id="GO:0008658">
    <property type="term" value="F:penicillin binding"/>
    <property type="evidence" value="ECO:0007669"/>
    <property type="project" value="InterPro"/>
</dbReference>
<comment type="similarity">
    <text evidence="2">In the C-terminal section; belongs to the transpeptidase family.</text>
</comment>
<keyword evidence="7" id="KW-0808">Transferase</keyword>
<feature type="domain" description="Penicillin-binding protein transpeptidase" evidence="12">
    <location>
        <begin position="310"/>
        <end position="541"/>
    </location>
</feature>
<dbReference type="InterPro" id="IPR050396">
    <property type="entry name" value="Glycosyltr_51/Transpeptidase"/>
</dbReference>
<evidence type="ECO:0000256" key="6">
    <source>
        <dbReference type="ARBA" id="ARBA00022676"/>
    </source>
</evidence>
<proteinExistence type="inferred from homology"/>
<dbReference type="InterPro" id="IPR001460">
    <property type="entry name" value="PCN-bd_Tpept"/>
</dbReference>
<dbReference type="GO" id="GO:0009252">
    <property type="term" value="P:peptidoglycan biosynthetic process"/>
    <property type="evidence" value="ECO:0007669"/>
    <property type="project" value="UniProtKB-UniPathway"/>
</dbReference>
<sequence length="735" mass="80537">MPRRRIVLGSTGAVLIAAAGLAVATWQALMPLPATLVPPAASVRQVLAADGTPLNRSYRDRLNTTATLPLWRIPKRIRAAFVVSEDKHYWQHAGVDWRARLAALWGNLRAGHVERGASTIGEQVARILKPRPRTYWSHWTAGFDADRLLHRFGHAAVLEFYLNQVPYGARRRGIVQAAHYYFGREPSALNPAEQVALAVLVRSPRRYDPRRHPRALRRAVDQLAARMHAQGAVGAAGWNGIRRAPITPGRMSLPVRAGPFVVYANQRARALGMDEPVLHTTLDPDLQRFVQQVLRQRLQTLRTRGALNAAALVVDNASGAVLAWATAPAGNGLGLDPVVAPRQPGSTLKPFVYGLAMSRLGWQPDHVLRDTPLAEPVDKGVHRYRNYSGRHYGRVSLRYALANSLNIPAVRTAQAVGAPAIVDLLQRFGFSGLDKSADHYGPAIVLGDAAVTLFDLVQGYASLARHGEYLPLHVLKGAPPVTPHPVLSPQITSVLASILSDPDARSAEFGADSVLDLPYPTAIKTGTSSDYRDAWTVGFDNRYTVGVWVGRLKGGVTDQLTGSSGPAPVLRQIFARLRRHAPYAGLWHDPRLYHGPACEWIGPPSCIRRLEWRLPQRAFAAPTRPSIAIAQPVAGEVLALDPRIPRTRQRLPLRLDTDHATVRKVTWRIDGAIVARASGDTASWMMTPGRHRLEANVWLQGEHTPRPLPGIDFEVLAGKALPPESRATAPHTHRP</sequence>
<comment type="similarity">
    <text evidence="3">In the N-terminal section; belongs to the glycosyltransferase 51 family.</text>
</comment>
<name>A0A846ZMA7_9GAMM</name>
<keyword evidence="9" id="KW-0511">Multifunctional enzyme</keyword>
<evidence type="ECO:0000256" key="11">
    <source>
        <dbReference type="ARBA" id="ARBA00049902"/>
    </source>
</evidence>
<keyword evidence="8" id="KW-0378">Hydrolase</keyword>
<dbReference type="AlphaFoldDB" id="A0A846ZMA7"/>
<dbReference type="InterPro" id="IPR001264">
    <property type="entry name" value="Glyco_trans_51"/>
</dbReference>
<keyword evidence="5" id="KW-0645">Protease</keyword>
<evidence type="ECO:0000256" key="1">
    <source>
        <dbReference type="ARBA" id="ARBA00004752"/>
    </source>
</evidence>
<dbReference type="EC" id="2.4.99.28" evidence="10"/>
<evidence type="ECO:0000259" key="12">
    <source>
        <dbReference type="Pfam" id="PF00905"/>
    </source>
</evidence>
<dbReference type="Proteomes" id="UP000541636">
    <property type="component" value="Unassembled WGS sequence"/>
</dbReference>
<evidence type="ECO:0000256" key="10">
    <source>
        <dbReference type="ARBA" id="ARBA00044770"/>
    </source>
</evidence>
<comment type="caution">
    <text evidence="15">The sequence shown here is derived from an EMBL/GenBank/DDBJ whole genome shotgun (WGS) entry which is preliminary data.</text>
</comment>
<accession>A0A846ZMA7</accession>
<dbReference type="GO" id="GO:0006508">
    <property type="term" value="P:proteolysis"/>
    <property type="evidence" value="ECO:0007669"/>
    <property type="project" value="UniProtKB-KW"/>
</dbReference>
<dbReference type="PANTHER" id="PTHR32282:SF15">
    <property type="entry name" value="PENICILLIN-BINDING PROTEIN 1C"/>
    <property type="match status" value="1"/>
</dbReference>
<dbReference type="SUPFAM" id="SSF56601">
    <property type="entry name" value="beta-lactamase/transpeptidase-like"/>
    <property type="match status" value="1"/>
</dbReference>
<evidence type="ECO:0000256" key="9">
    <source>
        <dbReference type="ARBA" id="ARBA00023268"/>
    </source>
</evidence>
<evidence type="ECO:0000313" key="15">
    <source>
        <dbReference type="EMBL" id="NKZ39445.1"/>
    </source>
</evidence>
<dbReference type="GO" id="GO:0008955">
    <property type="term" value="F:peptidoglycan glycosyltransferase activity"/>
    <property type="evidence" value="ECO:0007669"/>
    <property type="project" value="UniProtKB-EC"/>
</dbReference>
<feature type="domain" description="Glycosyl transferase family 51" evidence="13">
    <location>
        <begin position="64"/>
        <end position="227"/>
    </location>
</feature>
<dbReference type="Pfam" id="PF06832">
    <property type="entry name" value="BiPBP_C"/>
    <property type="match status" value="1"/>
</dbReference>
<gene>
    <name evidence="15" type="ORF">HF690_10850</name>
</gene>
<evidence type="ECO:0000256" key="2">
    <source>
        <dbReference type="ARBA" id="ARBA00007090"/>
    </source>
</evidence>
<keyword evidence="16" id="KW-1185">Reference proteome</keyword>
<comment type="pathway">
    <text evidence="1">Cell wall biogenesis; peptidoglycan biosynthesis.</text>
</comment>
<dbReference type="PANTHER" id="PTHR32282">
    <property type="entry name" value="BINDING PROTEIN TRANSPEPTIDASE, PUTATIVE-RELATED"/>
    <property type="match status" value="1"/>
</dbReference>
<keyword evidence="4" id="KW-0121">Carboxypeptidase</keyword>
<dbReference type="SUPFAM" id="SSF53955">
    <property type="entry name" value="Lysozyme-like"/>
    <property type="match status" value="1"/>
</dbReference>
<dbReference type="GO" id="GO:0030288">
    <property type="term" value="C:outer membrane-bounded periplasmic space"/>
    <property type="evidence" value="ECO:0007669"/>
    <property type="project" value="TreeGrafter"/>
</dbReference>
<protein>
    <recommendedName>
        <fullName evidence="10">peptidoglycan glycosyltransferase</fullName>
        <ecNumber evidence="10">2.4.99.28</ecNumber>
    </recommendedName>
</protein>
<evidence type="ECO:0000256" key="7">
    <source>
        <dbReference type="ARBA" id="ARBA00022679"/>
    </source>
</evidence>
<evidence type="ECO:0000256" key="3">
    <source>
        <dbReference type="ARBA" id="ARBA00007739"/>
    </source>
</evidence>
<dbReference type="InterPro" id="IPR009647">
    <property type="entry name" value="PBP_C"/>
</dbReference>
<dbReference type="Pfam" id="PF00905">
    <property type="entry name" value="Transpeptidase"/>
    <property type="match status" value="1"/>
</dbReference>
<evidence type="ECO:0000256" key="5">
    <source>
        <dbReference type="ARBA" id="ARBA00022670"/>
    </source>
</evidence>
<dbReference type="Pfam" id="PF00912">
    <property type="entry name" value="Transgly"/>
    <property type="match status" value="1"/>
</dbReference>
<dbReference type="RefSeq" id="WP_168609445.1">
    <property type="nucleotide sequence ID" value="NZ_JAAZQD010000004.1"/>
</dbReference>
<keyword evidence="6" id="KW-0328">Glycosyltransferase</keyword>
<dbReference type="InterPro" id="IPR023346">
    <property type="entry name" value="Lysozyme-like_dom_sf"/>
</dbReference>
<comment type="catalytic activity">
    <reaction evidence="11">
        <text>[GlcNAc-(1-&gt;4)-Mur2Ac(oyl-L-Ala-gamma-D-Glu-L-Lys-D-Ala-D-Ala)](n)-di-trans,octa-cis-undecaprenyl diphosphate + beta-D-GlcNAc-(1-&gt;4)-Mur2Ac(oyl-L-Ala-gamma-D-Glu-L-Lys-D-Ala-D-Ala)-di-trans,octa-cis-undecaprenyl diphosphate = [GlcNAc-(1-&gt;4)-Mur2Ac(oyl-L-Ala-gamma-D-Glu-L-Lys-D-Ala-D-Ala)](n+1)-di-trans,octa-cis-undecaprenyl diphosphate + di-trans,octa-cis-undecaprenyl diphosphate + H(+)</text>
        <dbReference type="Rhea" id="RHEA:23708"/>
        <dbReference type="Rhea" id="RHEA-COMP:9602"/>
        <dbReference type="Rhea" id="RHEA-COMP:9603"/>
        <dbReference type="ChEBI" id="CHEBI:15378"/>
        <dbReference type="ChEBI" id="CHEBI:58405"/>
        <dbReference type="ChEBI" id="CHEBI:60033"/>
        <dbReference type="ChEBI" id="CHEBI:78435"/>
        <dbReference type="EC" id="2.4.99.28"/>
    </reaction>
</comment>
<dbReference type="InterPro" id="IPR036950">
    <property type="entry name" value="PBP_transglycosylase"/>
</dbReference>
<evidence type="ECO:0000259" key="14">
    <source>
        <dbReference type="Pfam" id="PF06832"/>
    </source>
</evidence>
<dbReference type="EMBL" id="JAAZQD010000004">
    <property type="protein sequence ID" value="NKZ39445.1"/>
    <property type="molecule type" value="Genomic_DNA"/>
</dbReference>
<feature type="domain" description="Penicillin-binding C-terminal" evidence="14">
    <location>
        <begin position="621"/>
        <end position="694"/>
    </location>
</feature>
<dbReference type="UniPathway" id="UPA00219"/>
<dbReference type="InterPro" id="IPR012338">
    <property type="entry name" value="Beta-lactam/transpept-like"/>
</dbReference>
<dbReference type="Gene3D" id="3.40.710.10">
    <property type="entry name" value="DD-peptidase/beta-lactamase superfamily"/>
    <property type="match status" value="1"/>
</dbReference>